<keyword evidence="3" id="KW-0804">Transcription</keyword>
<feature type="region of interest" description="Disordered" evidence="5">
    <location>
        <begin position="109"/>
        <end position="130"/>
    </location>
</feature>
<accession>A0A1J4KT84</accession>
<dbReference type="PROSITE" id="PS51294">
    <property type="entry name" value="HTH_MYB"/>
    <property type="match status" value="2"/>
</dbReference>
<evidence type="ECO:0000313" key="9">
    <source>
        <dbReference type="EMBL" id="OHT14338.1"/>
    </source>
</evidence>
<evidence type="ECO:0000259" key="7">
    <source>
        <dbReference type="PROSITE" id="PS51293"/>
    </source>
</evidence>
<dbReference type="PANTHER" id="PTHR46621:SF1">
    <property type="entry name" value="SNRNA-ACTIVATING PROTEIN COMPLEX SUBUNIT 4"/>
    <property type="match status" value="1"/>
</dbReference>
<feature type="domain" description="HTH myb-type" evidence="8">
    <location>
        <begin position="120"/>
        <end position="176"/>
    </location>
</feature>
<dbReference type="RefSeq" id="XP_068367474.1">
    <property type="nucleotide sequence ID" value="XM_068514625.1"/>
</dbReference>
<dbReference type="SUPFAM" id="SSF46689">
    <property type="entry name" value="Homeodomain-like"/>
    <property type="match status" value="2"/>
</dbReference>
<dbReference type="OrthoDB" id="2143914at2759"/>
<dbReference type="Gene3D" id="1.10.10.60">
    <property type="entry name" value="Homeodomain-like"/>
    <property type="match status" value="2"/>
</dbReference>
<evidence type="ECO:0000256" key="5">
    <source>
        <dbReference type="SAM" id="MobiDB-lite"/>
    </source>
</evidence>
<dbReference type="AlphaFoldDB" id="A0A1J4KT84"/>
<reference evidence="9" key="1">
    <citation type="submission" date="2016-10" db="EMBL/GenBank/DDBJ databases">
        <authorList>
            <person name="Benchimol M."/>
            <person name="Almeida L.G."/>
            <person name="Vasconcelos A.T."/>
            <person name="Perreira-Neves A."/>
            <person name="Rosa I.A."/>
            <person name="Tasca T."/>
            <person name="Bogo M.R."/>
            <person name="de Souza W."/>
        </authorList>
    </citation>
    <scope>NUCLEOTIDE SEQUENCE [LARGE SCALE GENOMIC DNA]</scope>
    <source>
        <strain evidence="9">K</strain>
    </source>
</reference>
<feature type="domain" description="SANT" evidence="7">
    <location>
        <begin position="123"/>
        <end position="164"/>
    </location>
</feature>
<dbReference type="PROSITE" id="PS50090">
    <property type="entry name" value="MYB_LIKE"/>
    <property type="match status" value="2"/>
</dbReference>
<feature type="region of interest" description="Disordered" evidence="5">
    <location>
        <begin position="225"/>
        <end position="247"/>
    </location>
</feature>
<name>A0A1J4KT84_9EUKA</name>
<dbReference type="PANTHER" id="PTHR46621">
    <property type="entry name" value="SNRNA-ACTIVATING PROTEIN COMPLEX SUBUNIT 4"/>
    <property type="match status" value="1"/>
</dbReference>
<dbReference type="InterPro" id="IPR017884">
    <property type="entry name" value="SANT_dom"/>
</dbReference>
<dbReference type="Proteomes" id="UP000179807">
    <property type="component" value="Unassembled WGS sequence"/>
</dbReference>
<dbReference type="InterPro" id="IPR051575">
    <property type="entry name" value="Myb-like_DNA-bd"/>
</dbReference>
<dbReference type="GO" id="GO:0042795">
    <property type="term" value="P:snRNA transcription by RNA polymerase II"/>
    <property type="evidence" value="ECO:0007669"/>
    <property type="project" value="TreeGrafter"/>
</dbReference>
<dbReference type="GO" id="GO:0001006">
    <property type="term" value="F:RNA polymerase III type 3 promoter sequence-specific DNA binding"/>
    <property type="evidence" value="ECO:0007669"/>
    <property type="project" value="TreeGrafter"/>
</dbReference>
<keyword evidence="4" id="KW-0539">Nucleus</keyword>
<feature type="domain" description="Myb-like" evidence="6">
    <location>
        <begin position="120"/>
        <end position="172"/>
    </location>
</feature>
<proteinExistence type="predicted"/>
<evidence type="ECO:0000256" key="2">
    <source>
        <dbReference type="ARBA" id="ARBA00023125"/>
    </source>
</evidence>
<dbReference type="InterPro" id="IPR017930">
    <property type="entry name" value="Myb_dom"/>
</dbReference>
<comment type="caution">
    <text evidence="9">The sequence shown here is derived from an EMBL/GenBank/DDBJ whole genome shotgun (WGS) entry which is preliminary data.</text>
</comment>
<gene>
    <name evidence="9" type="ORF">TRFO_43092</name>
</gene>
<evidence type="ECO:0000259" key="6">
    <source>
        <dbReference type="PROSITE" id="PS50090"/>
    </source>
</evidence>
<dbReference type="PROSITE" id="PS51293">
    <property type="entry name" value="SANT"/>
    <property type="match status" value="1"/>
</dbReference>
<feature type="domain" description="HTH myb-type" evidence="8">
    <location>
        <begin position="178"/>
        <end position="227"/>
    </location>
</feature>
<dbReference type="GO" id="GO:0000978">
    <property type="term" value="F:RNA polymerase II cis-regulatory region sequence-specific DNA binding"/>
    <property type="evidence" value="ECO:0007669"/>
    <property type="project" value="TreeGrafter"/>
</dbReference>
<keyword evidence="1" id="KW-0805">Transcription regulation</keyword>
<dbReference type="GO" id="GO:0019185">
    <property type="term" value="C:snRNA-activating protein complex"/>
    <property type="evidence" value="ECO:0007669"/>
    <property type="project" value="TreeGrafter"/>
</dbReference>
<keyword evidence="10" id="KW-1185">Reference proteome</keyword>
<dbReference type="GeneID" id="94849329"/>
<dbReference type="CDD" id="cd00167">
    <property type="entry name" value="SANT"/>
    <property type="match status" value="2"/>
</dbReference>
<dbReference type="Pfam" id="PF13921">
    <property type="entry name" value="Myb_DNA-bind_6"/>
    <property type="match status" value="1"/>
</dbReference>
<dbReference type="SMART" id="SM00717">
    <property type="entry name" value="SANT"/>
    <property type="match status" value="2"/>
</dbReference>
<evidence type="ECO:0000256" key="4">
    <source>
        <dbReference type="ARBA" id="ARBA00023242"/>
    </source>
</evidence>
<dbReference type="GO" id="GO:0042796">
    <property type="term" value="P:snRNA transcription by RNA polymerase III"/>
    <property type="evidence" value="ECO:0007669"/>
    <property type="project" value="TreeGrafter"/>
</dbReference>
<keyword evidence="2" id="KW-0238">DNA-binding</keyword>
<dbReference type="EMBL" id="MLAK01000389">
    <property type="protein sequence ID" value="OHT14338.1"/>
    <property type="molecule type" value="Genomic_DNA"/>
</dbReference>
<organism evidence="9 10">
    <name type="scientific">Tritrichomonas foetus</name>
    <dbReference type="NCBI Taxonomy" id="1144522"/>
    <lineage>
        <taxon>Eukaryota</taxon>
        <taxon>Metamonada</taxon>
        <taxon>Parabasalia</taxon>
        <taxon>Tritrichomonadida</taxon>
        <taxon>Tritrichomonadidae</taxon>
        <taxon>Tritrichomonas</taxon>
    </lineage>
</organism>
<feature type="compositionally biased region" description="Low complexity" evidence="5">
    <location>
        <begin position="235"/>
        <end position="247"/>
    </location>
</feature>
<sequence>MLINYSKHISKNEWITKILKKNKIQSNHFSCTKMGSISPLVEIAINFANDAAGHLPEESISSLKNIFHDFLQGQITDSELIDQTHKICHSKSPAERIIAVIATEKDEVPEAPKGNDNLNNARKKTRSWSNGEDNRLMMGVHKYGLDNWNLVAQFVGNGRSRSQCSQRWIRVLDPKICKNHWTAEEEAQLMELVTQYGEKSWMRVANCLGNRSDVQCRYRYQMLKKGTPNSSPSQITGTSTNASSSISNANSNVAANPIISTHNLATPTSSPALAANAIPQNSKKNSGPSIIQNSSPIIREIPLPNIEKISSDKKDDSIFNVNLTFLVDEIVPPQFEMEEVSFFFGQPLNYELSNSLEYGNNDSFFDSSYSMF</sequence>
<evidence type="ECO:0000256" key="1">
    <source>
        <dbReference type="ARBA" id="ARBA00023015"/>
    </source>
</evidence>
<evidence type="ECO:0000259" key="8">
    <source>
        <dbReference type="PROSITE" id="PS51294"/>
    </source>
</evidence>
<evidence type="ECO:0000313" key="10">
    <source>
        <dbReference type="Proteomes" id="UP000179807"/>
    </source>
</evidence>
<evidence type="ECO:0000256" key="3">
    <source>
        <dbReference type="ARBA" id="ARBA00023163"/>
    </source>
</evidence>
<dbReference type="InterPro" id="IPR001005">
    <property type="entry name" value="SANT/Myb"/>
</dbReference>
<dbReference type="VEuPathDB" id="TrichDB:TRFO_43092"/>
<feature type="domain" description="Myb-like" evidence="6">
    <location>
        <begin position="173"/>
        <end position="224"/>
    </location>
</feature>
<dbReference type="InterPro" id="IPR009057">
    <property type="entry name" value="Homeodomain-like_sf"/>
</dbReference>
<protein>
    <submittedName>
        <fullName evidence="9">Myb-like DNA-binding domain containing protein</fullName>
    </submittedName>
</protein>